<protein>
    <submittedName>
        <fullName evidence="1">Uncharacterized protein</fullName>
    </submittedName>
</protein>
<evidence type="ECO:0000313" key="2">
    <source>
        <dbReference type="Proteomes" id="UP000500857"/>
    </source>
</evidence>
<reference evidence="1 2" key="1">
    <citation type="submission" date="2020-04" db="EMBL/GenBank/DDBJ databases">
        <authorList>
            <person name="Basu S."/>
            <person name="Maruthanayagam V."/>
            <person name="Chakraborty S."/>
            <person name="Pramanik A."/>
            <person name="Mukherjee J."/>
            <person name="Brink B."/>
        </authorList>
    </citation>
    <scope>NUCLEOTIDE SEQUENCE [LARGE SCALE GENOMIC DNA]</scope>
    <source>
        <strain evidence="1 2">AP17</strain>
    </source>
</reference>
<accession>A0A6H1U4V6</accession>
<gene>
    <name evidence="1" type="ORF">HCG48_21705</name>
</gene>
<keyword evidence="2" id="KW-1185">Reference proteome</keyword>
<organism evidence="1 2">
    <name type="scientific">Oxynema aestuarii AP17</name>
    <dbReference type="NCBI Taxonomy" id="2064643"/>
    <lineage>
        <taxon>Bacteria</taxon>
        <taxon>Bacillati</taxon>
        <taxon>Cyanobacteriota</taxon>
        <taxon>Cyanophyceae</taxon>
        <taxon>Oscillatoriophycideae</taxon>
        <taxon>Oscillatoriales</taxon>
        <taxon>Oscillatoriaceae</taxon>
        <taxon>Oxynema</taxon>
        <taxon>Oxynema aestuarii</taxon>
    </lineage>
</organism>
<sequence>MAIVLEGPQFIFADPLSPLKARDNTALAALFDRDDLAEIETDVDLYLSFLYPEPCWDEETFEFLAGYI</sequence>
<evidence type="ECO:0000313" key="1">
    <source>
        <dbReference type="EMBL" id="QIZ73874.1"/>
    </source>
</evidence>
<dbReference type="AlphaFoldDB" id="A0A6H1U4V6"/>
<dbReference type="EMBL" id="CP051167">
    <property type="protein sequence ID" value="QIZ73874.1"/>
    <property type="molecule type" value="Genomic_DNA"/>
</dbReference>
<proteinExistence type="predicted"/>
<dbReference type="Proteomes" id="UP000500857">
    <property type="component" value="Chromosome"/>
</dbReference>
<dbReference type="KEGG" id="oxy:HCG48_21705"/>
<name>A0A6H1U4V6_9CYAN</name>